<reference evidence="3" key="1">
    <citation type="journal article" date="2021" name="PeerJ">
        <title>Extensive microbial diversity within the chicken gut microbiome revealed by metagenomics and culture.</title>
        <authorList>
            <person name="Gilroy R."/>
            <person name="Ravi A."/>
            <person name="Getino M."/>
            <person name="Pursley I."/>
            <person name="Horton D.L."/>
            <person name="Alikhan N.F."/>
            <person name="Baker D."/>
            <person name="Gharbi K."/>
            <person name="Hall N."/>
            <person name="Watson M."/>
            <person name="Adriaenssens E.M."/>
            <person name="Foster-Nyarko E."/>
            <person name="Jarju S."/>
            <person name="Secka A."/>
            <person name="Antonio M."/>
            <person name="Oren A."/>
            <person name="Chaudhuri R.R."/>
            <person name="La Ragione R."/>
            <person name="Hildebrand F."/>
            <person name="Pallen M.J."/>
        </authorList>
    </citation>
    <scope>NUCLEOTIDE SEQUENCE</scope>
    <source>
        <strain evidence="3">3436</strain>
    </source>
</reference>
<keyword evidence="1" id="KW-0812">Transmembrane</keyword>
<dbReference type="AlphaFoldDB" id="A0A9D2F245"/>
<evidence type="ECO:0000313" key="4">
    <source>
        <dbReference type="Proteomes" id="UP000824031"/>
    </source>
</evidence>
<dbReference type="SUPFAM" id="SSF53474">
    <property type="entry name" value="alpha/beta-Hydrolases"/>
    <property type="match status" value="1"/>
</dbReference>
<dbReference type="EMBL" id="DXBO01000038">
    <property type="protein sequence ID" value="HIZ47701.1"/>
    <property type="molecule type" value="Genomic_DNA"/>
</dbReference>
<dbReference type="Pfam" id="PF12146">
    <property type="entry name" value="Hydrolase_4"/>
    <property type="match status" value="1"/>
</dbReference>
<reference evidence="3" key="2">
    <citation type="submission" date="2021-04" db="EMBL/GenBank/DDBJ databases">
        <authorList>
            <person name="Gilroy R."/>
        </authorList>
    </citation>
    <scope>NUCLEOTIDE SEQUENCE</scope>
    <source>
        <strain evidence="3">3436</strain>
    </source>
</reference>
<organism evidence="3 4">
    <name type="scientific">Candidatus Gemmiger excrementavium</name>
    <dbReference type="NCBI Taxonomy" id="2838608"/>
    <lineage>
        <taxon>Bacteria</taxon>
        <taxon>Bacillati</taxon>
        <taxon>Bacillota</taxon>
        <taxon>Clostridia</taxon>
        <taxon>Eubacteriales</taxon>
        <taxon>Gemmiger</taxon>
    </lineage>
</organism>
<evidence type="ECO:0000313" key="3">
    <source>
        <dbReference type="EMBL" id="HIZ47701.1"/>
    </source>
</evidence>
<proteinExistence type="predicted"/>
<dbReference type="PANTHER" id="PTHR42886">
    <property type="entry name" value="RE40534P-RELATED"/>
    <property type="match status" value="1"/>
</dbReference>
<feature type="transmembrane region" description="Helical" evidence="1">
    <location>
        <begin position="12"/>
        <end position="32"/>
    </location>
</feature>
<name>A0A9D2F245_9FIRM</name>
<dbReference type="Gene3D" id="3.40.50.1820">
    <property type="entry name" value="alpha/beta hydrolase"/>
    <property type="match status" value="1"/>
</dbReference>
<dbReference type="Proteomes" id="UP000824031">
    <property type="component" value="Unassembled WGS sequence"/>
</dbReference>
<feature type="domain" description="Serine aminopeptidase S33" evidence="2">
    <location>
        <begin position="67"/>
        <end position="177"/>
    </location>
</feature>
<dbReference type="InterPro" id="IPR022742">
    <property type="entry name" value="Hydrolase_4"/>
</dbReference>
<evidence type="ECO:0000256" key="1">
    <source>
        <dbReference type="SAM" id="Phobius"/>
    </source>
</evidence>
<dbReference type="PANTHER" id="PTHR42886:SF53">
    <property type="entry name" value="ALPHA_BETA-HYDROLASES SUPERFAMILY PROTEIN"/>
    <property type="match status" value="1"/>
</dbReference>
<gene>
    <name evidence="3" type="ORF">H9810_03155</name>
</gene>
<keyword evidence="1" id="KW-1133">Transmembrane helix</keyword>
<protein>
    <submittedName>
        <fullName evidence="3">Lysophospholipase</fullName>
    </submittedName>
</protein>
<dbReference type="InterPro" id="IPR029058">
    <property type="entry name" value="AB_hydrolase_fold"/>
</dbReference>
<sequence>MNQRKNRRALRVLWLCIAVLALCVAGALYLLLPVPPGRDVEIPGVRGTVPATVQMPGKLNRLGDVPLVVLCHGFTGNRGGDTHFTQLAQDLAEEGIATVRMDFAGCGASTEPYTAYTLTNMADDVQSAIAYMQQEYGATGPVALVGHSMGGRLASLYPQMRGGGLKALVLWSPANGTGLQGLDFLNIDDFSQVEAVAAEALANGKAGTKWGVEISGDFVQQMQDSDPNAALREAGLPVLLTYAGHETLFAESTVTETIATVESLPDGTVVLDPFVDGDHNYFGPAGKEDPATPVMDAALRAVTEEFLTEQLK</sequence>
<accession>A0A9D2F245</accession>
<evidence type="ECO:0000259" key="2">
    <source>
        <dbReference type="Pfam" id="PF12146"/>
    </source>
</evidence>
<comment type="caution">
    <text evidence="3">The sequence shown here is derived from an EMBL/GenBank/DDBJ whole genome shotgun (WGS) entry which is preliminary data.</text>
</comment>
<keyword evidence="1" id="KW-0472">Membrane</keyword>